<dbReference type="PROSITE" id="PS50088">
    <property type="entry name" value="ANK_REPEAT"/>
    <property type="match status" value="1"/>
</dbReference>
<evidence type="ECO:0000256" key="5">
    <source>
        <dbReference type="SAM" id="MobiDB-lite"/>
    </source>
</evidence>
<comment type="caution">
    <text evidence="6">The sequence shown here is derived from an EMBL/GenBank/DDBJ whole genome shotgun (WGS) entry which is preliminary data.</text>
</comment>
<feature type="region of interest" description="Disordered" evidence="5">
    <location>
        <begin position="311"/>
        <end position="339"/>
    </location>
</feature>
<keyword evidence="7" id="KW-1185">Reference proteome</keyword>
<dbReference type="Gene3D" id="1.25.40.20">
    <property type="entry name" value="Ankyrin repeat-containing domain"/>
    <property type="match status" value="1"/>
</dbReference>
<evidence type="ECO:0000256" key="1">
    <source>
        <dbReference type="ARBA" id="ARBA00022737"/>
    </source>
</evidence>
<protein>
    <submittedName>
        <fullName evidence="6">Uncharacterized protein</fullName>
    </submittedName>
</protein>
<dbReference type="PROSITE" id="PS50297">
    <property type="entry name" value="ANK_REP_REGION"/>
    <property type="match status" value="1"/>
</dbReference>
<evidence type="ECO:0000256" key="3">
    <source>
        <dbReference type="ARBA" id="ARBA00038122"/>
    </source>
</evidence>
<reference evidence="6 7" key="1">
    <citation type="submission" date="2024-09" db="EMBL/GenBank/DDBJ databases">
        <title>A chromosome-level genome assembly of Gray's grenadier anchovy, Coilia grayii.</title>
        <authorList>
            <person name="Fu Z."/>
        </authorList>
    </citation>
    <scope>NUCLEOTIDE SEQUENCE [LARGE SCALE GENOMIC DNA]</scope>
    <source>
        <strain evidence="6">G4</strain>
        <tissue evidence="6">Muscle</tissue>
    </source>
</reference>
<dbReference type="InterPro" id="IPR002110">
    <property type="entry name" value="Ankyrin_rpt"/>
</dbReference>
<gene>
    <name evidence="6" type="ORF">ACEWY4_026729</name>
</gene>
<keyword evidence="1" id="KW-0677">Repeat</keyword>
<name>A0ABD1IQE8_9TELE</name>
<organism evidence="6 7">
    <name type="scientific">Coilia grayii</name>
    <name type="common">Gray's grenadier anchovy</name>
    <dbReference type="NCBI Taxonomy" id="363190"/>
    <lineage>
        <taxon>Eukaryota</taxon>
        <taxon>Metazoa</taxon>
        <taxon>Chordata</taxon>
        <taxon>Craniata</taxon>
        <taxon>Vertebrata</taxon>
        <taxon>Euteleostomi</taxon>
        <taxon>Actinopterygii</taxon>
        <taxon>Neopterygii</taxon>
        <taxon>Teleostei</taxon>
        <taxon>Clupei</taxon>
        <taxon>Clupeiformes</taxon>
        <taxon>Clupeoidei</taxon>
        <taxon>Engraulidae</taxon>
        <taxon>Coilinae</taxon>
        <taxon>Coilia</taxon>
    </lineage>
</organism>
<dbReference type="Proteomes" id="UP001591681">
    <property type="component" value="Unassembled WGS sequence"/>
</dbReference>
<dbReference type="InterPro" id="IPR036770">
    <property type="entry name" value="Ankyrin_rpt-contain_sf"/>
</dbReference>
<feature type="compositionally biased region" description="Polar residues" evidence="5">
    <location>
        <begin position="311"/>
        <end position="324"/>
    </location>
</feature>
<dbReference type="PANTHER" id="PTHR14491:SF8">
    <property type="entry name" value="ANKYRIN REPEAT DOMAIN-CONTAINING PROTEIN SOWAHD"/>
    <property type="match status" value="1"/>
</dbReference>
<dbReference type="AlphaFoldDB" id="A0ABD1IQE8"/>
<keyword evidence="2 4" id="KW-0040">ANK repeat</keyword>
<evidence type="ECO:0000313" key="6">
    <source>
        <dbReference type="EMBL" id="KAL2077225.1"/>
    </source>
</evidence>
<dbReference type="EMBL" id="JBHFQA010000024">
    <property type="protein sequence ID" value="KAL2077225.1"/>
    <property type="molecule type" value="Genomic_DNA"/>
</dbReference>
<feature type="compositionally biased region" description="Basic and acidic residues" evidence="5">
    <location>
        <begin position="326"/>
        <end position="339"/>
    </location>
</feature>
<sequence>MCDSSRNVSVLQDDISSETNLRSPKGGAASPPVSKHSGGDGIDCTSSSSIKAQSQFLPSLERMGARPLPAALSASSTRRSRLQRQQEICEQGGNVSHSLSVDTSDKGSLTPAMRKKYLKELFLHNGLYSGFGSILLPSKNLHASSGGSEENDPSCAEESSYTSYWALDPMEHAWILSVVDGNYETMLTYLSSDLSLLTRKDFVSGFTALHWLAKYGKDETLIKLLKYAEKEGCHVDVNLRGSGGLTPLHVAAMHSQFMVVKILVGAFSAKIDIMDYSGRRAWQYLKCNAPMEMKELLGAWDDEHVSVGAQNINNNSSGTEVTHSNTHKEEEQTDAFDRRNDSSRFGSFKKFFSPFLVFMSKD</sequence>
<accession>A0ABD1IQE8</accession>
<dbReference type="SMART" id="SM00248">
    <property type="entry name" value="ANK"/>
    <property type="match status" value="2"/>
</dbReference>
<dbReference type="Pfam" id="PF12796">
    <property type="entry name" value="Ank_2"/>
    <property type="match status" value="1"/>
</dbReference>
<evidence type="ECO:0000256" key="2">
    <source>
        <dbReference type="ARBA" id="ARBA00023043"/>
    </source>
</evidence>
<dbReference type="PANTHER" id="PTHR14491">
    <property type="entry name" value="SOSONDOWAH, ISOFORM G"/>
    <property type="match status" value="1"/>
</dbReference>
<proteinExistence type="inferred from homology"/>
<dbReference type="SUPFAM" id="SSF48403">
    <property type="entry name" value="Ankyrin repeat"/>
    <property type="match status" value="1"/>
</dbReference>
<feature type="repeat" description="ANK" evidence="4">
    <location>
        <begin position="243"/>
        <end position="264"/>
    </location>
</feature>
<evidence type="ECO:0000313" key="7">
    <source>
        <dbReference type="Proteomes" id="UP001591681"/>
    </source>
</evidence>
<feature type="region of interest" description="Disordered" evidence="5">
    <location>
        <begin position="1"/>
        <end position="47"/>
    </location>
</feature>
<comment type="similarity">
    <text evidence="3">Belongs to the SOWAH family.</text>
</comment>
<feature type="compositionally biased region" description="Polar residues" evidence="5">
    <location>
        <begin position="1"/>
        <end position="10"/>
    </location>
</feature>
<evidence type="ECO:0000256" key="4">
    <source>
        <dbReference type="PROSITE-ProRule" id="PRU00023"/>
    </source>
</evidence>